<evidence type="ECO:0000259" key="1">
    <source>
        <dbReference type="Pfam" id="PF12728"/>
    </source>
</evidence>
<organism evidence="2 3">
    <name type="scientific">Thermus scotoductus</name>
    <dbReference type="NCBI Taxonomy" id="37636"/>
    <lineage>
        <taxon>Bacteria</taxon>
        <taxon>Thermotogati</taxon>
        <taxon>Deinococcota</taxon>
        <taxon>Deinococci</taxon>
        <taxon>Thermales</taxon>
        <taxon>Thermaceae</taxon>
        <taxon>Thermus</taxon>
    </lineage>
</organism>
<evidence type="ECO:0000313" key="2">
    <source>
        <dbReference type="EMBL" id="RTH34103.1"/>
    </source>
</evidence>
<dbReference type="Pfam" id="PF01213">
    <property type="entry name" value="CAP_N-CM"/>
    <property type="match status" value="1"/>
</dbReference>
<dbReference type="InterPro" id="IPR009061">
    <property type="entry name" value="DNA-bd_dom_put_sf"/>
</dbReference>
<dbReference type="InterPro" id="IPR010093">
    <property type="entry name" value="SinI_DNA-bd"/>
</dbReference>
<comment type="caution">
    <text evidence="2">The sequence shown here is derived from an EMBL/GenBank/DDBJ whole genome shotgun (WGS) entry which is preliminary data.</text>
</comment>
<dbReference type="Pfam" id="PF12728">
    <property type="entry name" value="HTH_17"/>
    <property type="match status" value="1"/>
</dbReference>
<protein>
    <recommendedName>
        <fullName evidence="1">Helix-turn-helix domain-containing protein</fullName>
    </recommendedName>
</protein>
<evidence type="ECO:0000313" key="3">
    <source>
        <dbReference type="Proteomes" id="UP000286928"/>
    </source>
</evidence>
<dbReference type="EMBL" id="PEMD01000052">
    <property type="protein sequence ID" value="RTH34103.1"/>
    <property type="molecule type" value="Genomic_DNA"/>
</dbReference>
<reference evidence="2 3" key="1">
    <citation type="journal article" date="2019" name="Extremophiles">
        <title>Biogeography of thermophiles and predominance of Thermus scotoductus in domestic water heaters.</title>
        <authorList>
            <person name="Wilpiszeski R.L."/>
            <person name="Zhang Z."/>
            <person name="House C.H."/>
        </authorList>
    </citation>
    <scope>NUCLEOTIDE SEQUENCE [LARGE SCALE GENOMIC DNA]</scope>
    <source>
        <strain evidence="2 3">20_S20</strain>
    </source>
</reference>
<dbReference type="SUPFAM" id="SSF46955">
    <property type="entry name" value="Putative DNA-binding domain"/>
    <property type="match status" value="1"/>
</dbReference>
<dbReference type="NCBIfam" id="TIGR01764">
    <property type="entry name" value="excise"/>
    <property type="match status" value="1"/>
</dbReference>
<proteinExistence type="predicted"/>
<feature type="domain" description="Helix-turn-helix" evidence="1">
    <location>
        <begin position="71"/>
        <end position="116"/>
    </location>
</feature>
<gene>
    <name evidence="2" type="ORF">CSW33_02515</name>
</gene>
<dbReference type="Proteomes" id="UP000286928">
    <property type="component" value="Unassembled WGS sequence"/>
</dbReference>
<dbReference type="GO" id="GO:0007010">
    <property type="term" value="P:cytoskeleton organization"/>
    <property type="evidence" value="ECO:0007669"/>
    <property type="project" value="InterPro"/>
</dbReference>
<dbReference type="AlphaFoldDB" id="A0A430SCH8"/>
<name>A0A430SCH8_THESC</name>
<sequence length="132" mass="14510">MTPREEAEEEGAGEVVASQSMLSCEAKPMELRVIPTPDFRELLERLEAAVSALERMAGTGRLKTTGNRMGYSVAEVAELLGLSKNLVYRAIHSGNLRAVKLGGRLIVSHRALEEWLGYVGSEEQKGPRGRTW</sequence>
<dbReference type="InterPro" id="IPR041657">
    <property type="entry name" value="HTH_17"/>
</dbReference>
<dbReference type="InterPro" id="IPR013992">
    <property type="entry name" value="Adenylate_cyclase-assoc_CAP_N"/>
</dbReference>
<dbReference type="GO" id="GO:0003677">
    <property type="term" value="F:DNA binding"/>
    <property type="evidence" value="ECO:0007669"/>
    <property type="project" value="InterPro"/>
</dbReference>
<dbReference type="GO" id="GO:0003779">
    <property type="term" value="F:actin binding"/>
    <property type="evidence" value="ECO:0007669"/>
    <property type="project" value="InterPro"/>
</dbReference>
<accession>A0A430SCH8</accession>